<dbReference type="Pfam" id="PF13561">
    <property type="entry name" value="adh_short_C2"/>
    <property type="match status" value="1"/>
</dbReference>
<dbReference type="KEGG" id="toy:FO059_01435"/>
<dbReference type="FunFam" id="3.40.50.720:FF:000084">
    <property type="entry name" value="Short-chain dehydrogenase reductase"/>
    <property type="match status" value="1"/>
</dbReference>
<comment type="similarity">
    <text evidence="1">Belongs to the short-chain dehydrogenases/reductases (SDR) family.</text>
</comment>
<reference evidence="3 4" key="1">
    <citation type="submission" date="2019-07" db="EMBL/GenBank/DDBJ databases">
        <title>Tomitella cavernea sp. nov., an actinomycete isolated from soil.</title>
        <authorList>
            <person name="Cheng J."/>
        </authorList>
    </citation>
    <scope>NUCLEOTIDE SEQUENCE [LARGE SCALE GENOMIC DNA]</scope>
    <source>
        <strain evidence="3 4">HY188</strain>
    </source>
</reference>
<dbReference type="PANTHER" id="PTHR43477">
    <property type="entry name" value="DIHYDROANTICAPSIN 7-DEHYDROGENASE"/>
    <property type="match status" value="1"/>
</dbReference>
<organism evidence="3 4">
    <name type="scientific">Tomitella fengzijianii</name>
    <dbReference type="NCBI Taxonomy" id="2597660"/>
    <lineage>
        <taxon>Bacteria</taxon>
        <taxon>Bacillati</taxon>
        <taxon>Actinomycetota</taxon>
        <taxon>Actinomycetes</taxon>
        <taxon>Mycobacteriales</taxon>
        <taxon>Tomitella</taxon>
    </lineage>
</organism>
<dbReference type="Gene3D" id="3.40.50.720">
    <property type="entry name" value="NAD(P)-binding Rossmann-like Domain"/>
    <property type="match status" value="1"/>
</dbReference>
<keyword evidence="4" id="KW-1185">Reference proteome</keyword>
<dbReference type="PANTHER" id="PTHR43477:SF1">
    <property type="entry name" value="DIHYDROANTICAPSIN 7-DEHYDROGENASE"/>
    <property type="match status" value="1"/>
</dbReference>
<dbReference type="OrthoDB" id="4350228at2"/>
<dbReference type="CDD" id="cd05233">
    <property type="entry name" value="SDR_c"/>
    <property type="match status" value="1"/>
</dbReference>
<dbReference type="Proteomes" id="UP000317344">
    <property type="component" value="Chromosome"/>
</dbReference>
<dbReference type="PRINTS" id="PR00081">
    <property type="entry name" value="GDHRDH"/>
</dbReference>
<sequence>MHGPGPLLEGKTALVTGAAKGIGAAVTRLFAEHGAHVVAVDIDGEALDALSAAVPSAHTVAADVTDPATGPRCAEFEVDVLVNNVGDFLRPATPFAEADPAEWAGLGAVNFDHALHMTHALLPGMATRGRGGSIINMTTVEAHRGIPGQTMYASYKAALRHFTRSLALEVGRDGIRVNAVAPDLIETPQVPYERLVAEEHRDKWPLWAPLGGPGRPEDVAGPALFLASDLSRFVTGTTVHVDGGSHAAGGWFARPDGTWVNRPLNP</sequence>
<evidence type="ECO:0000256" key="2">
    <source>
        <dbReference type="ARBA" id="ARBA00023002"/>
    </source>
</evidence>
<protein>
    <submittedName>
        <fullName evidence="3">SDR family oxidoreductase</fullName>
    </submittedName>
</protein>
<reference evidence="3 4" key="2">
    <citation type="submission" date="2019-07" db="EMBL/GenBank/DDBJ databases">
        <authorList>
            <person name="Huang Y."/>
        </authorList>
    </citation>
    <scope>NUCLEOTIDE SEQUENCE [LARGE SCALE GENOMIC DNA]</scope>
    <source>
        <strain evidence="3 4">HY188</strain>
    </source>
</reference>
<dbReference type="InterPro" id="IPR036291">
    <property type="entry name" value="NAD(P)-bd_dom_sf"/>
</dbReference>
<dbReference type="InterPro" id="IPR051122">
    <property type="entry name" value="SDR_DHRS6-like"/>
</dbReference>
<accession>A0A516X780</accession>
<dbReference type="InterPro" id="IPR002347">
    <property type="entry name" value="SDR_fam"/>
</dbReference>
<name>A0A516X780_9ACTN</name>
<dbReference type="GO" id="GO:0016491">
    <property type="term" value="F:oxidoreductase activity"/>
    <property type="evidence" value="ECO:0007669"/>
    <property type="project" value="UniProtKB-KW"/>
</dbReference>
<dbReference type="SUPFAM" id="SSF51735">
    <property type="entry name" value="NAD(P)-binding Rossmann-fold domains"/>
    <property type="match status" value="1"/>
</dbReference>
<dbReference type="PRINTS" id="PR00080">
    <property type="entry name" value="SDRFAMILY"/>
</dbReference>
<dbReference type="AlphaFoldDB" id="A0A516X780"/>
<dbReference type="RefSeq" id="WP_143910329.1">
    <property type="nucleotide sequence ID" value="NZ_CP041765.1"/>
</dbReference>
<gene>
    <name evidence="3" type="ORF">FO059_01435</name>
</gene>
<evidence type="ECO:0000313" key="3">
    <source>
        <dbReference type="EMBL" id="QDQ98925.1"/>
    </source>
</evidence>
<evidence type="ECO:0000256" key="1">
    <source>
        <dbReference type="ARBA" id="ARBA00006484"/>
    </source>
</evidence>
<keyword evidence="2" id="KW-0560">Oxidoreductase</keyword>
<dbReference type="EMBL" id="CP041765">
    <property type="protein sequence ID" value="QDQ98925.1"/>
    <property type="molecule type" value="Genomic_DNA"/>
</dbReference>
<evidence type="ECO:0000313" key="4">
    <source>
        <dbReference type="Proteomes" id="UP000317344"/>
    </source>
</evidence>
<proteinExistence type="inferred from homology"/>